<dbReference type="Proteomes" id="UP001431783">
    <property type="component" value="Unassembled WGS sequence"/>
</dbReference>
<feature type="transmembrane region" description="Helical" evidence="1">
    <location>
        <begin position="130"/>
        <end position="151"/>
    </location>
</feature>
<accession>A0AAW1VGV2</accession>
<reference evidence="2 3" key="1">
    <citation type="submission" date="2023-03" db="EMBL/GenBank/DDBJ databases">
        <title>Genome insight into feeding habits of ladybird beetles.</title>
        <authorList>
            <person name="Li H.-S."/>
            <person name="Huang Y.-H."/>
            <person name="Pang H."/>
        </authorList>
    </citation>
    <scope>NUCLEOTIDE SEQUENCE [LARGE SCALE GENOMIC DNA]</scope>
    <source>
        <strain evidence="2">SYSU_2023b</strain>
        <tissue evidence="2">Whole body</tissue>
    </source>
</reference>
<comment type="caution">
    <text evidence="2">The sequence shown here is derived from an EMBL/GenBank/DDBJ whole genome shotgun (WGS) entry which is preliminary data.</text>
</comment>
<keyword evidence="1" id="KW-1133">Transmembrane helix</keyword>
<keyword evidence="3" id="KW-1185">Reference proteome</keyword>
<protein>
    <submittedName>
        <fullName evidence="2">Uncharacterized protein</fullName>
    </submittedName>
</protein>
<organism evidence="2 3">
    <name type="scientific">Henosepilachna vigintioctopunctata</name>
    <dbReference type="NCBI Taxonomy" id="420089"/>
    <lineage>
        <taxon>Eukaryota</taxon>
        <taxon>Metazoa</taxon>
        <taxon>Ecdysozoa</taxon>
        <taxon>Arthropoda</taxon>
        <taxon>Hexapoda</taxon>
        <taxon>Insecta</taxon>
        <taxon>Pterygota</taxon>
        <taxon>Neoptera</taxon>
        <taxon>Endopterygota</taxon>
        <taxon>Coleoptera</taxon>
        <taxon>Polyphaga</taxon>
        <taxon>Cucujiformia</taxon>
        <taxon>Coccinelloidea</taxon>
        <taxon>Coccinellidae</taxon>
        <taxon>Epilachninae</taxon>
        <taxon>Epilachnini</taxon>
        <taxon>Henosepilachna</taxon>
    </lineage>
</organism>
<dbReference type="EMBL" id="JARQZJ010000131">
    <property type="protein sequence ID" value="KAK9891933.1"/>
    <property type="molecule type" value="Genomic_DNA"/>
</dbReference>
<evidence type="ECO:0000313" key="2">
    <source>
        <dbReference type="EMBL" id="KAK9891933.1"/>
    </source>
</evidence>
<proteinExistence type="predicted"/>
<sequence>MPDIVLIDKEKSMWTSRTLRSHLGKIYQIMKLRKYKNPVFEMEELYDLKTITILPMIFLTNGIVEKHLMKNTAYLVFERDIINALQKRLSHCFSHSQTICHIIRNYNYTHKRKQLGLDELQDLKNISNLIYLYMTTICVILVLDILQIVVLRFPNLGLISQNPFYDPLNSPFRRMTAIFDSFYSPCDISDKPLFCTLF</sequence>
<gene>
    <name evidence="2" type="ORF">WA026_017416</name>
</gene>
<keyword evidence="1" id="KW-0812">Transmembrane</keyword>
<keyword evidence="1" id="KW-0472">Membrane</keyword>
<evidence type="ECO:0000256" key="1">
    <source>
        <dbReference type="SAM" id="Phobius"/>
    </source>
</evidence>
<dbReference type="AlphaFoldDB" id="A0AAW1VGV2"/>
<name>A0AAW1VGV2_9CUCU</name>
<evidence type="ECO:0000313" key="3">
    <source>
        <dbReference type="Proteomes" id="UP001431783"/>
    </source>
</evidence>